<feature type="region of interest" description="Disordered" evidence="1">
    <location>
        <begin position="1"/>
        <end position="54"/>
    </location>
</feature>
<evidence type="ECO:0008006" key="4">
    <source>
        <dbReference type="Google" id="ProtNLM"/>
    </source>
</evidence>
<dbReference type="AlphaFoldDB" id="A0A8H6SGR6"/>
<accession>A0A8H6SGR6</accession>
<comment type="caution">
    <text evidence="2">The sequence shown here is derived from an EMBL/GenBank/DDBJ whole genome shotgun (WGS) entry which is preliminary data.</text>
</comment>
<reference evidence="2" key="1">
    <citation type="submission" date="2020-05" db="EMBL/GenBank/DDBJ databases">
        <title>Mycena genomes resolve the evolution of fungal bioluminescence.</title>
        <authorList>
            <person name="Tsai I.J."/>
        </authorList>
    </citation>
    <scope>NUCLEOTIDE SEQUENCE</scope>
    <source>
        <strain evidence="2">171206Taipei</strain>
    </source>
</reference>
<dbReference type="SUPFAM" id="SSF54695">
    <property type="entry name" value="POZ domain"/>
    <property type="match status" value="1"/>
</dbReference>
<protein>
    <recommendedName>
        <fullName evidence="4">BTB domain-containing protein</fullName>
    </recommendedName>
</protein>
<keyword evidence="3" id="KW-1185">Reference proteome</keyword>
<dbReference type="GeneID" id="59347320"/>
<dbReference type="OrthoDB" id="2923697at2759"/>
<dbReference type="Gene3D" id="3.30.710.10">
    <property type="entry name" value="Potassium Channel Kv1.1, Chain A"/>
    <property type="match status" value="1"/>
</dbReference>
<dbReference type="RefSeq" id="XP_037218046.1">
    <property type="nucleotide sequence ID" value="XM_037364804.1"/>
</dbReference>
<dbReference type="InterPro" id="IPR011333">
    <property type="entry name" value="SKP1/BTB/POZ_sf"/>
</dbReference>
<proteinExistence type="predicted"/>
<dbReference type="EMBL" id="JACAZF010000007">
    <property type="protein sequence ID" value="KAF7298658.1"/>
    <property type="molecule type" value="Genomic_DNA"/>
</dbReference>
<evidence type="ECO:0000313" key="3">
    <source>
        <dbReference type="Proteomes" id="UP000636479"/>
    </source>
</evidence>
<evidence type="ECO:0000313" key="2">
    <source>
        <dbReference type="EMBL" id="KAF7298658.1"/>
    </source>
</evidence>
<evidence type="ECO:0000256" key="1">
    <source>
        <dbReference type="SAM" id="MobiDB-lite"/>
    </source>
</evidence>
<organism evidence="2 3">
    <name type="scientific">Mycena indigotica</name>
    <dbReference type="NCBI Taxonomy" id="2126181"/>
    <lineage>
        <taxon>Eukaryota</taxon>
        <taxon>Fungi</taxon>
        <taxon>Dikarya</taxon>
        <taxon>Basidiomycota</taxon>
        <taxon>Agaricomycotina</taxon>
        <taxon>Agaricomycetes</taxon>
        <taxon>Agaricomycetidae</taxon>
        <taxon>Agaricales</taxon>
        <taxon>Marasmiineae</taxon>
        <taxon>Mycenaceae</taxon>
        <taxon>Mycena</taxon>
    </lineage>
</organism>
<dbReference type="Proteomes" id="UP000636479">
    <property type="component" value="Unassembled WGS sequence"/>
</dbReference>
<sequence length="384" mass="42665">MPARFIIDSDGSTIRETREQSELPTRPRKRQRRDSWEYVGGYSDSDEQRAELPGPVEDDVEFYRENDSEADCVVRVGLVRFKVKSALLADISLVLRDILEEHPAGQVLVLVADPDEFRVLCWAIYADPSEVIEPPQDHESISRLLQLAAISRQFQCTPLLAAIKTTLLTAVSNPSFAASFSSPLFARLVETAISIKHDALLDVTIAAWASRIRVGEAPCIPAIIAADTHELPSLRGIAYYHHVQTMVAEQGTNQRGATTFQTEQLVKLSNGQVTRVLSGHWSLVSLCEQLKRTALPFLAGPDCTRGCTKVWVERWSVAAMSEKSFRIRAAALLTLLETMQQLMKADKEVKQGMCGECRKSAIAALEKRAKELEEGLADHFFGCL</sequence>
<name>A0A8H6SGR6_9AGAR</name>
<gene>
    <name evidence="2" type="ORF">MIND_00813000</name>
</gene>